<dbReference type="AlphaFoldDB" id="A0AAF0TRP5"/>
<name>A0AAF0TRP5_SOLVR</name>
<reference evidence="1" key="1">
    <citation type="submission" date="2023-08" db="EMBL/GenBank/DDBJ databases">
        <title>A de novo genome assembly of Solanum verrucosum Schlechtendal, a Mexican diploid species geographically isolated from the other diploid A-genome species in potato relatives.</title>
        <authorList>
            <person name="Hosaka K."/>
        </authorList>
    </citation>
    <scope>NUCLEOTIDE SEQUENCE</scope>
    <source>
        <tissue evidence="1">Young leaves</tissue>
    </source>
</reference>
<sequence length="147" mass="16497">MEKNQERDENMAKMMTQMDLLTKHVMSGGYKVVNAVGANSGMSSNDAQFLAMYNKKVQFLTNQARGSRPRYPRPSGNQGWTEIVMMVGEIKIDIGVIGVRIGKIEMVIKIVMWPLMNVKSQINQRLTPKAFGPRICFPHPKQGGRNG</sequence>
<accession>A0AAF0TRP5</accession>
<keyword evidence="2" id="KW-1185">Reference proteome</keyword>
<organism evidence="1 2">
    <name type="scientific">Solanum verrucosum</name>
    <dbReference type="NCBI Taxonomy" id="315347"/>
    <lineage>
        <taxon>Eukaryota</taxon>
        <taxon>Viridiplantae</taxon>
        <taxon>Streptophyta</taxon>
        <taxon>Embryophyta</taxon>
        <taxon>Tracheophyta</taxon>
        <taxon>Spermatophyta</taxon>
        <taxon>Magnoliopsida</taxon>
        <taxon>eudicotyledons</taxon>
        <taxon>Gunneridae</taxon>
        <taxon>Pentapetalae</taxon>
        <taxon>asterids</taxon>
        <taxon>lamiids</taxon>
        <taxon>Solanales</taxon>
        <taxon>Solanaceae</taxon>
        <taxon>Solanoideae</taxon>
        <taxon>Solaneae</taxon>
        <taxon>Solanum</taxon>
    </lineage>
</organism>
<dbReference type="EMBL" id="CP133616">
    <property type="protein sequence ID" value="WMV29901.1"/>
    <property type="molecule type" value="Genomic_DNA"/>
</dbReference>
<dbReference type="Proteomes" id="UP001234989">
    <property type="component" value="Chromosome 5"/>
</dbReference>
<protein>
    <submittedName>
        <fullName evidence="1">Uncharacterized protein</fullName>
    </submittedName>
</protein>
<evidence type="ECO:0000313" key="2">
    <source>
        <dbReference type="Proteomes" id="UP001234989"/>
    </source>
</evidence>
<gene>
    <name evidence="1" type="ORF">MTR67_023286</name>
</gene>
<evidence type="ECO:0000313" key="1">
    <source>
        <dbReference type="EMBL" id="WMV29901.1"/>
    </source>
</evidence>
<proteinExistence type="predicted"/>